<reference evidence="1 2" key="1">
    <citation type="journal article" date="2019" name="Nat. Ecol. Evol.">
        <title>Megaphylogeny resolves global patterns of mushroom evolution.</title>
        <authorList>
            <person name="Varga T."/>
            <person name="Krizsan K."/>
            <person name="Foldi C."/>
            <person name="Dima B."/>
            <person name="Sanchez-Garcia M."/>
            <person name="Sanchez-Ramirez S."/>
            <person name="Szollosi G.J."/>
            <person name="Szarkandi J.G."/>
            <person name="Papp V."/>
            <person name="Albert L."/>
            <person name="Andreopoulos W."/>
            <person name="Angelini C."/>
            <person name="Antonin V."/>
            <person name="Barry K.W."/>
            <person name="Bougher N.L."/>
            <person name="Buchanan P."/>
            <person name="Buyck B."/>
            <person name="Bense V."/>
            <person name="Catcheside P."/>
            <person name="Chovatia M."/>
            <person name="Cooper J."/>
            <person name="Damon W."/>
            <person name="Desjardin D."/>
            <person name="Finy P."/>
            <person name="Geml J."/>
            <person name="Haridas S."/>
            <person name="Hughes K."/>
            <person name="Justo A."/>
            <person name="Karasinski D."/>
            <person name="Kautmanova I."/>
            <person name="Kiss B."/>
            <person name="Kocsube S."/>
            <person name="Kotiranta H."/>
            <person name="LaButti K.M."/>
            <person name="Lechner B.E."/>
            <person name="Liimatainen K."/>
            <person name="Lipzen A."/>
            <person name="Lukacs Z."/>
            <person name="Mihaltcheva S."/>
            <person name="Morgado L.N."/>
            <person name="Niskanen T."/>
            <person name="Noordeloos M.E."/>
            <person name="Ohm R.A."/>
            <person name="Ortiz-Santana B."/>
            <person name="Ovrebo C."/>
            <person name="Racz N."/>
            <person name="Riley R."/>
            <person name="Savchenko A."/>
            <person name="Shiryaev A."/>
            <person name="Soop K."/>
            <person name="Spirin V."/>
            <person name="Szebenyi C."/>
            <person name="Tomsovsky M."/>
            <person name="Tulloss R.E."/>
            <person name="Uehling J."/>
            <person name="Grigoriev I.V."/>
            <person name="Vagvolgyi C."/>
            <person name="Papp T."/>
            <person name="Martin F.M."/>
            <person name="Miettinen O."/>
            <person name="Hibbett D.S."/>
            <person name="Nagy L.G."/>
        </authorList>
    </citation>
    <scope>NUCLEOTIDE SEQUENCE [LARGE SCALE GENOMIC DNA]</scope>
    <source>
        <strain evidence="1 2">NL-1719</strain>
    </source>
</reference>
<evidence type="ECO:0000313" key="2">
    <source>
        <dbReference type="Proteomes" id="UP000308600"/>
    </source>
</evidence>
<organism evidence="1 2">
    <name type="scientific">Pluteus cervinus</name>
    <dbReference type="NCBI Taxonomy" id="181527"/>
    <lineage>
        <taxon>Eukaryota</taxon>
        <taxon>Fungi</taxon>
        <taxon>Dikarya</taxon>
        <taxon>Basidiomycota</taxon>
        <taxon>Agaricomycotina</taxon>
        <taxon>Agaricomycetes</taxon>
        <taxon>Agaricomycetidae</taxon>
        <taxon>Agaricales</taxon>
        <taxon>Pluteineae</taxon>
        <taxon>Pluteaceae</taxon>
        <taxon>Pluteus</taxon>
    </lineage>
</organism>
<keyword evidence="2" id="KW-1185">Reference proteome</keyword>
<dbReference type="EMBL" id="ML208442">
    <property type="protein sequence ID" value="TFK65268.1"/>
    <property type="molecule type" value="Genomic_DNA"/>
</dbReference>
<protein>
    <submittedName>
        <fullName evidence="1">Amidohydrolase 2</fullName>
    </submittedName>
</protein>
<accession>A0ACD3AH92</accession>
<dbReference type="Proteomes" id="UP000308600">
    <property type="component" value="Unassembled WGS sequence"/>
</dbReference>
<proteinExistence type="predicted"/>
<name>A0ACD3AH92_9AGAR</name>
<gene>
    <name evidence="1" type="ORF">BDN72DRAFT_801339</name>
</gene>
<sequence length="333" mass="36744">MMSTKRIDTHFHILLPSFLEAVRAAGNDPAGWIVTEWSPQDAIAAMDKMGITKTLLSFTSPGPGVSGPGAEGKKLCRSLNEETLAIVKQYPDRFGWYASLPNWHDVEGTIEEVKWALNEATDGFIIMSNYDDMLLGDPKFEPIWAALNEVGAVVFIHPTETNIKPKYIASSVPQPLIDYPLATTRTAIDLVLTKTLAKNPDVKLILSHAGGALPFLADRVLSLVGLFGMSADDAKRDMQRFWLDVALSTSRSQLQVLLDFTTPDKLLFGTDWPYVKIDNALRLIKQLDDYLSNHPSSAELSQAIYHDNAAKLFGWTTLEVERPADAIDPSSVS</sequence>
<evidence type="ECO:0000313" key="1">
    <source>
        <dbReference type="EMBL" id="TFK65268.1"/>
    </source>
</evidence>